<organism evidence="2">
    <name type="scientific">Blastocystis hominis</name>
    <dbReference type="NCBI Taxonomy" id="12968"/>
    <lineage>
        <taxon>Eukaryota</taxon>
        <taxon>Sar</taxon>
        <taxon>Stramenopiles</taxon>
        <taxon>Bigyra</taxon>
        <taxon>Opalozoa</taxon>
        <taxon>Opalinata</taxon>
        <taxon>Blastocystidae</taxon>
        <taxon>Blastocystis</taxon>
    </lineage>
</organism>
<dbReference type="Proteomes" id="UP000008312">
    <property type="component" value="Unassembled WGS sequence"/>
</dbReference>
<evidence type="ECO:0000313" key="3">
    <source>
        <dbReference type="Proteomes" id="UP000008312"/>
    </source>
</evidence>
<keyword evidence="3" id="KW-1185">Reference proteome</keyword>
<dbReference type="AlphaFoldDB" id="D8LVU7"/>
<dbReference type="EMBL" id="FN668638">
    <property type="protein sequence ID" value="CBK19936.2"/>
    <property type="molecule type" value="Genomic_DNA"/>
</dbReference>
<dbReference type="InterPro" id="IPR045802">
    <property type="entry name" value="GRV2/DNAJC13_N"/>
</dbReference>
<reference evidence="2" key="1">
    <citation type="submission" date="2010-02" db="EMBL/GenBank/DDBJ databases">
        <title>Sequencing and annotation of the Blastocystis hominis genome.</title>
        <authorList>
            <person name="Wincker P."/>
        </authorList>
    </citation>
    <scope>NUCLEOTIDE SEQUENCE</scope>
    <source>
        <strain evidence="2">Singapore isolate B</strain>
    </source>
</reference>
<protein>
    <recommendedName>
        <fullName evidence="1">DnaJ homologue subfamily C GRV2/DNAJC13 N-terminal domain-containing protein</fullName>
    </recommendedName>
</protein>
<gene>
    <name evidence="2" type="ORF">GSBLH_T00006054001</name>
</gene>
<dbReference type="InParanoid" id="D8LVU7"/>
<feature type="domain" description="DnaJ homologue subfamily C GRV2/DNAJC13 N-terminal" evidence="1">
    <location>
        <begin position="20"/>
        <end position="120"/>
    </location>
</feature>
<dbReference type="GeneID" id="24922179"/>
<evidence type="ECO:0000259" key="1">
    <source>
        <dbReference type="Pfam" id="PF19432"/>
    </source>
</evidence>
<accession>D8LVU7</accession>
<sequence>MSQSSITMVNSGRPFMGVSYFCQKLSKWKGNYSRIVTVSTDGVATYNPDLCTLTNSWTWEEVSDALPDTTKVNTFILEICDKKSFLADTFIVRSKSKSKSKLRFRTANISELLCEIRSHLRSPPSETIPYVFSGSLLLYPDIEKKCELLVENGYLLIRFFESHSRRISLFHITDGYMVGRDDIVVLYYNGIRHTFRISERFGFLTALDEEMRRCALVIDKTKKMEEIPESDFEVMEDPVYSSEDCDEN</sequence>
<evidence type="ECO:0000313" key="2">
    <source>
        <dbReference type="EMBL" id="CBK19936.2"/>
    </source>
</evidence>
<proteinExistence type="predicted"/>
<dbReference type="Pfam" id="PF19432">
    <property type="entry name" value="RME-8_N"/>
    <property type="match status" value="1"/>
</dbReference>
<name>D8LVU7_BLAHO</name>
<dbReference type="RefSeq" id="XP_012893984.1">
    <property type="nucleotide sequence ID" value="XM_013038530.1"/>
</dbReference>